<keyword evidence="1" id="KW-0732">Signal</keyword>
<dbReference type="EMBL" id="CP030850">
    <property type="protein sequence ID" value="AXE17722.1"/>
    <property type="molecule type" value="Genomic_DNA"/>
</dbReference>
<keyword evidence="3" id="KW-1185">Reference proteome</keyword>
<dbReference type="Proteomes" id="UP000251993">
    <property type="component" value="Chromosome"/>
</dbReference>
<dbReference type="KEGG" id="run:DR864_08230"/>
<name>A0A344TGF1_9BACT</name>
<protein>
    <recommendedName>
        <fullName evidence="4">Type IX secretion system membrane protein, PorP/SprF family</fullName>
    </recommendedName>
</protein>
<accession>A0A344TGF1</accession>
<proteinExistence type="predicted"/>
<reference evidence="2 3" key="1">
    <citation type="submission" date="2018-07" db="EMBL/GenBank/DDBJ databases">
        <title>Genome sequencing of Runella.</title>
        <authorList>
            <person name="Baek M.-G."/>
            <person name="Yi H."/>
        </authorList>
    </citation>
    <scope>NUCLEOTIDE SEQUENCE [LARGE SCALE GENOMIC DNA]</scope>
    <source>
        <strain evidence="2 3">HYN0085</strain>
    </source>
</reference>
<gene>
    <name evidence="2" type="ORF">DR864_08230</name>
</gene>
<feature type="signal peptide" evidence="1">
    <location>
        <begin position="1"/>
        <end position="23"/>
    </location>
</feature>
<dbReference type="NCBIfam" id="TIGR03519">
    <property type="entry name" value="T9SS_PorP_fam"/>
    <property type="match status" value="1"/>
</dbReference>
<evidence type="ECO:0000313" key="3">
    <source>
        <dbReference type="Proteomes" id="UP000251993"/>
    </source>
</evidence>
<evidence type="ECO:0000313" key="2">
    <source>
        <dbReference type="EMBL" id="AXE17722.1"/>
    </source>
</evidence>
<dbReference type="OrthoDB" id="1320396at2"/>
<sequence>MKYPQLLLLSILSWFAQLSYVQAQQDAQFSLFMHNQLYYNPATAGADGTTRFQLLNRIQWQGYQTTSGDGGAPNTLVFSGSVPLNFIKSAVGINYVNDRIGAMGSQEVQLSYAYRMNINENTLAIGARVGFQNRYIDFSRLVSREPGDPLIPVGRLGVTQPDISLGVFYDASTFYVGASVNHLNRPKFNLGGDTGNSILAPNAYLTAGYRWEPLYGLEIQPLILVKSLTDFNPKTLSVEGGVMATWDEWIFGGITYRVQESYNIIAGINLLGNKALRLAGAVDLVGGSRSVKAPASYEVMLSYALPALTKGRKTIVRTPRFRY</sequence>
<feature type="chain" id="PRO_5017037861" description="Type IX secretion system membrane protein, PorP/SprF family" evidence="1">
    <location>
        <begin position="24"/>
        <end position="323"/>
    </location>
</feature>
<dbReference type="RefSeq" id="WP_114066507.1">
    <property type="nucleotide sequence ID" value="NZ_CP030850.1"/>
</dbReference>
<dbReference type="Pfam" id="PF11751">
    <property type="entry name" value="PorP_SprF"/>
    <property type="match status" value="1"/>
</dbReference>
<evidence type="ECO:0000256" key="1">
    <source>
        <dbReference type="SAM" id="SignalP"/>
    </source>
</evidence>
<organism evidence="2 3">
    <name type="scientific">Runella rosea</name>
    <dbReference type="NCBI Taxonomy" id="2259595"/>
    <lineage>
        <taxon>Bacteria</taxon>
        <taxon>Pseudomonadati</taxon>
        <taxon>Bacteroidota</taxon>
        <taxon>Cytophagia</taxon>
        <taxon>Cytophagales</taxon>
        <taxon>Spirosomataceae</taxon>
        <taxon>Runella</taxon>
    </lineage>
</organism>
<dbReference type="AlphaFoldDB" id="A0A344TGF1"/>
<dbReference type="InterPro" id="IPR019861">
    <property type="entry name" value="PorP/SprF_Bacteroidetes"/>
</dbReference>
<evidence type="ECO:0008006" key="4">
    <source>
        <dbReference type="Google" id="ProtNLM"/>
    </source>
</evidence>